<feature type="compositionally biased region" description="Polar residues" evidence="1">
    <location>
        <begin position="1"/>
        <end position="10"/>
    </location>
</feature>
<feature type="compositionally biased region" description="Low complexity" evidence="1">
    <location>
        <begin position="114"/>
        <end position="139"/>
    </location>
</feature>
<dbReference type="Gene3D" id="3.30.420.10">
    <property type="entry name" value="Ribonuclease H-like superfamily/Ribonuclease H"/>
    <property type="match status" value="1"/>
</dbReference>
<dbReference type="Gene3D" id="3.40.50.2300">
    <property type="match status" value="1"/>
</dbReference>
<name>A0AA43QXT4_9LECA</name>
<feature type="region of interest" description="Disordered" evidence="1">
    <location>
        <begin position="527"/>
        <end position="697"/>
    </location>
</feature>
<feature type="compositionally biased region" description="Low complexity" evidence="1">
    <location>
        <begin position="593"/>
        <end position="615"/>
    </location>
</feature>
<dbReference type="SUPFAM" id="SSF53098">
    <property type="entry name" value="Ribonuclease H-like"/>
    <property type="match status" value="1"/>
</dbReference>
<dbReference type="InterPro" id="IPR036085">
    <property type="entry name" value="PAZ_dom_sf"/>
</dbReference>
<keyword evidence="4" id="KW-1185">Reference proteome</keyword>
<feature type="compositionally biased region" description="Low complexity" evidence="1">
    <location>
        <begin position="11"/>
        <end position="22"/>
    </location>
</feature>
<dbReference type="InterPro" id="IPR014811">
    <property type="entry name" value="ArgoL1"/>
</dbReference>
<dbReference type="InterPro" id="IPR003165">
    <property type="entry name" value="Piwi"/>
</dbReference>
<feature type="region of interest" description="Disordered" evidence="1">
    <location>
        <begin position="114"/>
        <end position="142"/>
    </location>
</feature>
<dbReference type="InterPro" id="IPR032474">
    <property type="entry name" value="Argonaute_N"/>
</dbReference>
<feature type="compositionally biased region" description="Polar residues" evidence="1">
    <location>
        <begin position="543"/>
        <end position="564"/>
    </location>
</feature>
<feature type="compositionally biased region" description="Low complexity" evidence="1">
    <location>
        <begin position="530"/>
        <end position="539"/>
    </location>
</feature>
<dbReference type="InterPro" id="IPR012337">
    <property type="entry name" value="RNaseH-like_sf"/>
</dbReference>
<dbReference type="SUPFAM" id="SSF101690">
    <property type="entry name" value="PAZ domain"/>
    <property type="match status" value="1"/>
</dbReference>
<feature type="compositionally biased region" description="Low complexity" evidence="1">
    <location>
        <begin position="566"/>
        <end position="581"/>
    </location>
</feature>
<dbReference type="EMBL" id="JAPUFD010000029">
    <property type="protein sequence ID" value="MDI1493564.1"/>
    <property type="molecule type" value="Genomic_DNA"/>
</dbReference>
<evidence type="ECO:0000259" key="2">
    <source>
        <dbReference type="PROSITE" id="PS50822"/>
    </source>
</evidence>
<dbReference type="Pfam" id="PF02171">
    <property type="entry name" value="Piwi"/>
    <property type="match status" value="1"/>
</dbReference>
<dbReference type="SMART" id="SM01163">
    <property type="entry name" value="DUF1785"/>
    <property type="match status" value="1"/>
</dbReference>
<reference evidence="3" key="1">
    <citation type="journal article" date="2023" name="Genome Biol. Evol.">
        <title>First Whole Genome Sequence and Flow Cytometry Genome Size Data for the Lichen-Forming Fungus Ramalina farinacea (Ascomycota).</title>
        <authorList>
            <person name="Llewellyn T."/>
            <person name="Mian S."/>
            <person name="Hill R."/>
            <person name="Leitch I.J."/>
            <person name="Gaya E."/>
        </authorList>
    </citation>
    <scope>NUCLEOTIDE SEQUENCE</scope>
    <source>
        <strain evidence="3">LIQ254RAFAR</strain>
    </source>
</reference>
<dbReference type="Pfam" id="PF16486">
    <property type="entry name" value="ArgoN"/>
    <property type="match status" value="1"/>
</dbReference>
<organism evidence="3 4">
    <name type="scientific">Ramalina farinacea</name>
    <dbReference type="NCBI Taxonomy" id="258253"/>
    <lineage>
        <taxon>Eukaryota</taxon>
        <taxon>Fungi</taxon>
        <taxon>Dikarya</taxon>
        <taxon>Ascomycota</taxon>
        <taxon>Pezizomycotina</taxon>
        <taxon>Lecanoromycetes</taxon>
        <taxon>OSLEUM clade</taxon>
        <taxon>Lecanoromycetidae</taxon>
        <taxon>Lecanorales</taxon>
        <taxon>Lecanorineae</taxon>
        <taxon>Ramalinaceae</taxon>
        <taxon>Ramalina</taxon>
    </lineage>
</organism>
<dbReference type="GO" id="GO:0003676">
    <property type="term" value="F:nucleic acid binding"/>
    <property type="evidence" value="ECO:0007669"/>
    <property type="project" value="InterPro"/>
</dbReference>
<proteinExistence type="predicted"/>
<feature type="compositionally biased region" description="Low complexity" evidence="1">
    <location>
        <begin position="671"/>
        <end position="690"/>
    </location>
</feature>
<gene>
    <name evidence="3" type="ORF">OHK93_005355</name>
</gene>
<dbReference type="PANTHER" id="PTHR22891">
    <property type="entry name" value="EUKARYOTIC TRANSLATION INITIATION FACTOR 2C"/>
    <property type="match status" value="1"/>
</dbReference>
<sequence>MIAFNTTSGNSSKTLTSATSSGASFSSFSFNTLSSSFTETLPSLLSSSQSAIASSGPSGPSSSSSVISGQSSNDGRSTGPSRVTDIFTIPSGAFSQSIVTSKTSNVFNTSSVTTGISGTGSGSESKSSSSSPGTGAITSNGILRTGTGVFSPSITPGSPLNVSSGAFGSGTGSSRPFPITASPTGSQLNFTSPFASNASISGNGTVTSVFSSCASVYDKYYHSLQNAYVNKLPFNQTYSRPAVCSPVLDSHCEIWVGEVDLLYWPTPYASAGLANATTPGAQPAQATAPVVLDGSSLAPESAYIVYRDARAILPYNTVKPTTGPSITRMTVPYPAASLYTFYDCKTSLAHLDAWPSEKIDYRDFNVPPRWDAVSKQRPCHLWSIKGDTLQDQTFPRSEIATQYTDYVNQPLVLLPGDLMSLHPEWASCKMGNTGIGLFDPPRAITPGGPMVDPASVTAASKVTAAPDVAQPAPTASNPVPVKTSVVASLPNGDRIVQYAPATGVPQAPSQAVQQPASTIASVADAPIPVTPQQPSVPDSSSDKQTGGDTTDSQQPGQSANQGVIPTNDNGSTTGTTSAGDSKSNNQAPPVVAGSNTGSSTESASSGSKDTSTGGSNAVAVGTGPSPVSASQGNSQGSNGGGDTVTVNSGSFSADSPSSPVQGGKIAVNGETPGTATTPQQAGQGAAAIPGESQIASAPGSDHVVQAAPGGGVIVNGATLDSASPMTVANNVQTSHGSDGVVLGGNTVAVPQAVAGASAAIPAQIGGHDVQLTAGASGTQMVVDGSTLAPGSSQATVGNNVISLMPDGQAYVVPTTLPYVPLAGASPTPSATIGGAGVGSFGSPLTSQPPTRPQLGIIVGGETATPIGNTGVALNGITLSQVGQSATLSNGQVASLATGGLVVGGTQTIPIPQAVTPSANATKLMSLSGAQTTPSPGASAPASGSKLLVDGNTVTRLGPSGIAIGGTTISKVGQSVTLNDGSVATLGSGGLVFGGSSTIPLSRFTSAPTTLSSSSMQDVGIGKMIYEGLIFTKGEGPATMSDGQVVEFEGSTTSFGTTSKPTSIPVASGSSTLKPGMEGGPIMTTLPPGDTPLPTTTSSNTMGDGVLGMGGVYRGSGSRLTPPKGMKLLMAAVLVVGTRVIAHIPKDGPSQPSTEVIKAENQFIKSRQNLDMAKLSLQSELLPSRPAYGTKGTPISLRTNYFDIRPANPNAKLYRYHVDVDPPRGPARKRRQAFQLLLKEADCLKSARPAVASDHRSILVSAKKLELGPGQSVVERVIYRDPEQKATAAPTTEQGAPPRAPEIYKFKITCPVDASTAEVSLGNLIDYLRSTTGSMSMDEKSSIIQLLSIVMARKPASTPDEMAVSAQMNKFFPLGGNAAPDDLGGGLIALRGYYTSVRTSTLRLLLNVNTTTSAFYRPGPLVALMNVFRASLKNPNNAVKNYQVHLSLNNLRVRYMNKTKVIKGLSGPAKDQNALTARFMRDGQQTSVAEFFKQMLPGQFARRKLSPDQTTNMLRVASRKPHVNADLIVGEGVRVAGLSPQLKDGPVSVTDGIFGLNVDPRMLVVPGRILPVPPVTYHTSGKNSKVNPRDGSWNMIDIKFSTGATVPQWSYVQLRAEDDPRIVLKGEPKDVLQPFVDTLKRHGMRAELPRPQKGYGVQAFPRISYTDYLKRLDGLFKLAESEGVRALLFLNSSKNPALYAAIKYLGDVIYGIHTGIVLVEKLNKYLQKSDHNGLLQYLANVALKWNVRFSGVNQQVPATEQPLAPGKPNILAPASRTMLVGIDVTHPSPGSQEDSPSVAGVVASIDARYTHYPASLRCQESRKEMVTALTPMLIERLRMYQSHNSAHLPSNILIYRDGVSEGQFKRVLQEEGPQIDAAVQAIYPANAPNRKSPSWWWGNGIIRASTP</sequence>
<evidence type="ECO:0000313" key="3">
    <source>
        <dbReference type="EMBL" id="MDI1493564.1"/>
    </source>
</evidence>
<accession>A0AA43QXT4</accession>
<dbReference type="InterPro" id="IPR036397">
    <property type="entry name" value="RNaseH_sf"/>
</dbReference>
<dbReference type="Proteomes" id="UP001161017">
    <property type="component" value="Unassembled WGS sequence"/>
</dbReference>
<feature type="region of interest" description="Disordered" evidence="1">
    <location>
        <begin position="1050"/>
        <end position="1075"/>
    </location>
</feature>
<dbReference type="PROSITE" id="PS50822">
    <property type="entry name" value="PIWI"/>
    <property type="match status" value="1"/>
</dbReference>
<feature type="region of interest" description="Disordered" evidence="1">
    <location>
        <begin position="49"/>
        <end position="84"/>
    </location>
</feature>
<protein>
    <recommendedName>
        <fullName evidence="2">Piwi domain-containing protein</fullName>
    </recommendedName>
</protein>
<feature type="compositionally biased region" description="Low complexity" evidence="1">
    <location>
        <begin position="49"/>
        <end position="72"/>
    </location>
</feature>
<feature type="region of interest" description="Disordered" evidence="1">
    <location>
        <begin position="1"/>
        <end position="22"/>
    </location>
</feature>
<feature type="compositionally biased region" description="Low complexity" evidence="1">
    <location>
        <begin position="648"/>
        <end position="658"/>
    </location>
</feature>
<evidence type="ECO:0000313" key="4">
    <source>
        <dbReference type="Proteomes" id="UP001161017"/>
    </source>
</evidence>
<feature type="domain" description="Piwi" evidence="2">
    <location>
        <begin position="1684"/>
        <end position="1906"/>
    </location>
</feature>
<dbReference type="Pfam" id="PF08699">
    <property type="entry name" value="ArgoL1"/>
    <property type="match status" value="1"/>
</dbReference>
<comment type="caution">
    <text evidence="3">The sequence shown here is derived from an EMBL/GenBank/DDBJ whole genome shotgun (WGS) entry which is preliminary data.</text>
</comment>
<dbReference type="SMART" id="SM00950">
    <property type="entry name" value="Piwi"/>
    <property type="match status" value="1"/>
</dbReference>
<evidence type="ECO:0000256" key="1">
    <source>
        <dbReference type="SAM" id="MobiDB-lite"/>
    </source>
</evidence>